<dbReference type="AlphaFoldDB" id="A0ABD0NK07"/>
<dbReference type="SUPFAM" id="SSF56672">
    <property type="entry name" value="DNA/RNA polymerases"/>
    <property type="match status" value="1"/>
</dbReference>
<dbReference type="InterPro" id="IPR043502">
    <property type="entry name" value="DNA/RNA_pol_sf"/>
</dbReference>
<accession>A0ABD0NK07</accession>
<comment type="similarity">
    <text evidence="1">Belongs to the beta type-B retroviral polymerase family. HERV class-II K(HML-2) pol subfamily.</text>
</comment>
<sequence>MESILSSLRNTEKCLSRDPDIAKAYKAEIQKPLDSGYVVRVPPAGQQVDEELWFILHHLVQHNGPTLCASLLGVLLRFRQYAVAISGDIRGMFHQVRLLPEDRPLLRFIWRNMRREDPPDIYKWHVLPFGTTCSPCCSTFALHMHVHCQQFGNEEVLQSIEQSFYVDNCLQSLPTAEEAKQLINKMRPLLILGFSIPFTTRAKVLVQRRWTRPRGWDDPKLLRLPVYGSMYPPSMSRVFLPRRVQGIKIREPGARSQPSEHACTRVRVRIKSNSCG</sequence>
<evidence type="ECO:0000313" key="5">
    <source>
        <dbReference type="Proteomes" id="UP001529510"/>
    </source>
</evidence>
<feature type="domain" description="Reverse transcriptase" evidence="3">
    <location>
        <begin position="77"/>
        <end position="187"/>
    </location>
</feature>
<organism evidence="4 5">
    <name type="scientific">Cirrhinus mrigala</name>
    <name type="common">Mrigala</name>
    <dbReference type="NCBI Taxonomy" id="683832"/>
    <lineage>
        <taxon>Eukaryota</taxon>
        <taxon>Metazoa</taxon>
        <taxon>Chordata</taxon>
        <taxon>Craniata</taxon>
        <taxon>Vertebrata</taxon>
        <taxon>Euteleostomi</taxon>
        <taxon>Actinopterygii</taxon>
        <taxon>Neopterygii</taxon>
        <taxon>Teleostei</taxon>
        <taxon>Ostariophysi</taxon>
        <taxon>Cypriniformes</taxon>
        <taxon>Cyprinidae</taxon>
        <taxon>Labeoninae</taxon>
        <taxon>Labeonini</taxon>
        <taxon>Cirrhinus</taxon>
    </lineage>
</organism>
<dbReference type="EMBL" id="JAMKFB020000022">
    <property type="protein sequence ID" value="KAL0161461.1"/>
    <property type="molecule type" value="Genomic_DNA"/>
</dbReference>
<dbReference type="InterPro" id="IPR000477">
    <property type="entry name" value="RT_dom"/>
</dbReference>
<dbReference type="Pfam" id="PF00078">
    <property type="entry name" value="RVT_1"/>
    <property type="match status" value="1"/>
</dbReference>
<evidence type="ECO:0000256" key="2">
    <source>
        <dbReference type="ARBA" id="ARBA00012180"/>
    </source>
</evidence>
<name>A0ABD0NK07_CIRMR</name>
<evidence type="ECO:0000259" key="3">
    <source>
        <dbReference type="Pfam" id="PF00078"/>
    </source>
</evidence>
<feature type="non-terminal residue" evidence="4">
    <location>
        <position position="276"/>
    </location>
</feature>
<dbReference type="EC" id="3.1.26.4" evidence="2"/>
<dbReference type="InterPro" id="IPR043128">
    <property type="entry name" value="Rev_trsase/Diguanyl_cyclase"/>
</dbReference>
<dbReference type="Gene3D" id="3.10.10.10">
    <property type="entry name" value="HIV Type 1 Reverse Transcriptase, subunit A, domain 1"/>
    <property type="match status" value="1"/>
</dbReference>
<dbReference type="Proteomes" id="UP001529510">
    <property type="component" value="Unassembled WGS sequence"/>
</dbReference>
<comment type="caution">
    <text evidence="4">The sequence shown here is derived from an EMBL/GenBank/DDBJ whole genome shotgun (WGS) entry which is preliminary data.</text>
</comment>
<evidence type="ECO:0000313" key="4">
    <source>
        <dbReference type="EMBL" id="KAL0161461.1"/>
    </source>
</evidence>
<gene>
    <name evidence="4" type="ORF">M9458_045186</name>
</gene>
<dbReference type="PANTHER" id="PTHR47331">
    <property type="entry name" value="PHD-TYPE DOMAIN-CONTAINING PROTEIN"/>
    <property type="match status" value="1"/>
</dbReference>
<reference evidence="4 5" key="1">
    <citation type="submission" date="2024-05" db="EMBL/GenBank/DDBJ databases">
        <title>Genome sequencing and assembly of Indian major carp, Cirrhinus mrigala (Hamilton, 1822).</title>
        <authorList>
            <person name="Mohindra V."/>
            <person name="Chowdhury L.M."/>
            <person name="Lal K."/>
            <person name="Jena J.K."/>
        </authorList>
    </citation>
    <scope>NUCLEOTIDE SEQUENCE [LARGE SCALE GENOMIC DNA]</scope>
    <source>
        <strain evidence="4">CM1030</strain>
        <tissue evidence="4">Blood</tissue>
    </source>
</reference>
<dbReference type="Gene3D" id="3.30.70.270">
    <property type="match status" value="1"/>
</dbReference>
<dbReference type="PANTHER" id="PTHR47331:SF5">
    <property type="entry name" value="RIBONUCLEASE H"/>
    <property type="match status" value="1"/>
</dbReference>
<protein>
    <recommendedName>
        <fullName evidence="2">ribonuclease H</fullName>
        <ecNumber evidence="2">3.1.26.4</ecNumber>
    </recommendedName>
</protein>
<evidence type="ECO:0000256" key="1">
    <source>
        <dbReference type="ARBA" id="ARBA00010879"/>
    </source>
</evidence>
<dbReference type="GO" id="GO:0004523">
    <property type="term" value="F:RNA-DNA hybrid ribonuclease activity"/>
    <property type="evidence" value="ECO:0007669"/>
    <property type="project" value="UniProtKB-EC"/>
</dbReference>
<proteinExistence type="inferred from homology"/>
<keyword evidence="5" id="KW-1185">Reference proteome</keyword>